<evidence type="ECO:0000313" key="3">
    <source>
        <dbReference type="Proteomes" id="UP000317940"/>
    </source>
</evidence>
<evidence type="ECO:0000256" key="1">
    <source>
        <dbReference type="SAM" id="MobiDB-lite"/>
    </source>
</evidence>
<sequence length="366" mass="38996">MPIPTETLLLSSADIHRLVLEVGRDRFMDRMIERLESAFRTAAPDGSGTPPRAGFTTGTERTGVLEWMPHHEPGLAATVKLVSYAPANPVRHGLPTILGTLLRIDDETGHLVAVADAALPTAIRTGAASAVATRLLARPDSATVGLVGAGAQAVTQLHALSRVLDIREVLVHDTDPVHRRSFPQRASFLGLPVREAEPAELEAAADVICTATSVEVGAGPVLRGDRLKDHLHINAVGADLPGKVEVPLPVLRAAYVSPDHLGQARREGECQRLDEREIGATLPELLRAPQLARGLRDSRTVFDSTGFALEDHVALDVLIALAELHGVGERVRLEAGPADPLDPYSTASATAADRSLPRRLPAVRAH</sequence>
<dbReference type="Gene3D" id="3.40.50.720">
    <property type="entry name" value="NAD(P)-binding Rossmann-like Domain"/>
    <property type="match status" value="1"/>
</dbReference>
<dbReference type="OrthoDB" id="9801817at2"/>
<dbReference type="RefSeq" id="WP_145905304.1">
    <property type="nucleotide sequence ID" value="NZ_BAAAMZ010000011.1"/>
</dbReference>
<keyword evidence="3" id="KW-1185">Reference proteome</keyword>
<dbReference type="InterPro" id="IPR003462">
    <property type="entry name" value="ODC_Mu_crystall"/>
</dbReference>
<dbReference type="Gene3D" id="3.30.1780.10">
    <property type="entry name" value="ornithine cyclodeaminase, domain 1"/>
    <property type="match status" value="1"/>
</dbReference>
<comment type="caution">
    <text evidence="2">The sequence shown here is derived from an EMBL/GenBank/DDBJ whole genome shotgun (WGS) entry which is preliminary data.</text>
</comment>
<feature type="region of interest" description="Disordered" evidence="1">
    <location>
        <begin position="335"/>
        <end position="366"/>
    </location>
</feature>
<dbReference type="Pfam" id="PF02423">
    <property type="entry name" value="OCD_Mu_crystall"/>
    <property type="match status" value="1"/>
</dbReference>
<dbReference type="InterPro" id="IPR023401">
    <property type="entry name" value="ODC_N"/>
</dbReference>
<dbReference type="EMBL" id="VIWT01000001">
    <property type="protein sequence ID" value="TWF98955.1"/>
    <property type="molecule type" value="Genomic_DNA"/>
</dbReference>
<dbReference type="PIRSF" id="PIRSF001439">
    <property type="entry name" value="CryM"/>
    <property type="match status" value="1"/>
</dbReference>
<gene>
    <name evidence="2" type="ORF">FHX73_112785</name>
</gene>
<protein>
    <submittedName>
        <fullName evidence="2">Ornithine cyclodeaminase/alanine dehydrogenase</fullName>
    </submittedName>
</protein>
<dbReference type="InterPro" id="IPR036291">
    <property type="entry name" value="NAD(P)-bd_dom_sf"/>
</dbReference>
<organism evidence="2 3">
    <name type="scientific">Kitasatospora viridis</name>
    <dbReference type="NCBI Taxonomy" id="281105"/>
    <lineage>
        <taxon>Bacteria</taxon>
        <taxon>Bacillati</taxon>
        <taxon>Actinomycetota</taxon>
        <taxon>Actinomycetes</taxon>
        <taxon>Kitasatosporales</taxon>
        <taxon>Streptomycetaceae</taxon>
        <taxon>Kitasatospora</taxon>
    </lineage>
</organism>
<name>A0A561UHY0_9ACTN</name>
<dbReference type="AlphaFoldDB" id="A0A561UHY0"/>
<dbReference type="PANTHER" id="PTHR13812">
    <property type="entry name" value="KETIMINE REDUCTASE MU-CRYSTALLIN"/>
    <property type="match status" value="1"/>
</dbReference>
<reference evidence="2 3" key="1">
    <citation type="submission" date="2019-06" db="EMBL/GenBank/DDBJ databases">
        <title>Sequencing the genomes of 1000 actinobacteria strains.</title>
        <authorList>
            <person name="Klenk H.-P."/>
        </authorList>
    </citation>
    <scope>NUCLEOTIDE SEQUENCE [LARGE SCALE GENOMIC DNA]</scope>
    <source>
        <strain evidence="2 3">DSM 44826</strain>
    </source>
</reference>
<evidence type="ECO:0000313" key="2">
    <source>
        <dbReference type="EMBL" id="TWF98955.1"/>
    </source>
</evidence>
<accession>A0A561UHY0</accession>
<proteinExistence type="predicted"/>
<dbReference type="SUPFAM" id="SSF51735">
    <property type="entry name" value="NAD(P)-binding Rossmann-fold domains"/>
    <property type="match status" value="1"/>
</dbReference>
<dbReference type="PANTHER" id="PTHR13812:SF19">
    <property type="entry name" value="KETIMINE REDUCTASE MU-CRYSTALLIN"/>
    <property type="match status" value="1"/>
</dbReference>
<dbReference type="Proteomes" id="UP000317940">
    <property type="component" value="Unassembled WGS sequence"/>
</dbReference>